<keyword evidence="1" id="KW-0812">Transmembrane</keyword>
<reference evidence="2" key="1">
    <citation type="submission" date="2021-02" db="EMBL/GenBank/DDBJ databases">
        <authorList>
            <person name="Nowell W R."/>
        </authorList>
    </citation>
    <scope>NUCLEOTIDE SEQUENCE</scope>
</reference>
<dbReference type="AlphaFoldDB" id="A0A815TKI8"/>
<name>A0A815TKI8_9BILA</name>
<proteinExistence type="predicted"/>
<keyword evidence="1" id="KW-1133">Transmembrane helix</keyword>
<evidence type="ECO:0000313" key="3">
    <source>
        <dbReference type="Proteomes" id="UP000663834"/>
    </source>
</evidence>
<keyword evidence="1" id="KW-0472">Membrane</keyword>
<dbReference type="Proteomes" id="UP000663834">
    <property type="component" value="Unassembled WGS sequence"/>
</dbReference>
<organism evidence="2 3">
    <name type="scientific">Rotaria magnacalcarata</name>
    <dbReference type="NCBI Taxonomy" id="392030"/>
    <lineage>
        <taxon>Eukaryota</taxon>
        <taxon>Metazoa</taxon>
        <taxon>Spiralia</taxon>
        <taxon>Gnathifera</taxon>
        <taxon>Rotifera</taxon>
        <taxon>Eurotatoria</taxon>
        <taxon>Bdelloidea</taxon>
        <taxon>Philodinida</taxon>
        <taxon>Philodinidae</taxon>
        <taxon>Rotaria</taxon>
    </lineage>
</organism>
<comment type="caution">
    <text evidence="2">The sequence shown here is derived from an EMBL/GenBank/DDBJ whole genome shotgun (WGS) entry which is preliminary data.</text>
</comment>
<evidence type="ECO:0000256" key="1">
    <source>
        <dbReference type="SAM" id="Phobius"/>
    </source>
</evidence>
<protein>
    <submittedName>
        <fullName evidence="2">Uncharacterized protein</fullName>
    </submittedName>
</protein>
<sequence>MIPCNDDEPKEVFTNRLVNFQDERLNYNTYLTSCSNVSFHSAVVISEEVLDILRLERYQILNIDISPVFQRHALANPHELQLISLMIAGRTCSILAQENDPSCSQNITSSDDDHTNDLEQHEDNVEHLRSNIFGVLHNFSEVSNDSLSIVSELVVSHEEIIEQQCETQDDESTNILTMNHNISRTNSEDIKQLIELYGVFCLQELHFLIELNQRWSPYDPNKIQNMTVIIRETFASEHRQADVERVIKYLNSHDSVQLFSAVTVDMNLDKSDQLFHLNPCVPFVYQFLMLLWLIFYLFEYIL</sequence>
<gene>
    <name evidence="2" type="ORF">KQP761_LOCUS14737</name>
</gene>
<accession>A0A815TKI8</accession>
<dbReference type="EMBL" id="CAJNOW010007093">
    <property type="protein sequence ID" value="CAF1503311.1"/>
    <property type="molecule type" value="Genomic_DNA"/>
</dbReference>
<evidence type="ECO:0000313" key="2">
    <source>
        <dbReference type="EMBL" id="CAF1503311.1"/>
    </source>
</evidence>
<feature type="transmembrane region" description="Helical" evidence="1">
    <location>
        <begin position="283"/>
        <end position="301"/>
    </location>
</feature>